<feature type="domain" description="DnaJ homologue subfamily C member 28 conserved" evidence="1">
    <location>
        <begin position="7"/>
        <end position="73"/>
    </location>
</feature>
<accession>A0A0U5KZS2</accession>
<dbReference type="KEGG" id="ege:EM595_0395"/>
<dbReference type="InterPro" id="IPR018961">
    <property type="entry name" value="DnaJ_homolog_subfam-C_membr-28"/>
</dbReference>
<organism evidence="2 3">
    <name type="scientific">Duffyella gerundensis</name>
    <dbReference type="NCBI Taxonomy" id="1619313"/>
    <lineage>
        <taxon>Bacteria</taxon>
        <taxon>Pseudomonadati</taxon>
        <taxon>Pseudomonadota</taxon>
        <taxon>Gammaproteobacteria</taxon>
        <taxon>Enterobacterales</taxon>
        <taxon>Erwiniaceae</taxon>
        <taxon>Duffyella</taxon>
    </lineage>
</organism>
<dbReference type="RefSeq" id="WP_067427378.1">
    <property type="nucleotide sequence ID" value="NZ_CP073262.1"/>
</dbReference>
<dbReference type="STRING" id="1619313.EM595_0395"/>
<dbReference type="NCBIfam" id="NF007572">
    <property type="entry name" value="PRK10203.1"/>
    <property type="match status" value="1"/>
</dbReference>
<dbReference type="PANTHER" id="PTHR39158">
    <property type="entry name" value="OS08G0560600 PROTEIN"/>
    <property type="match status" value="1"/>
</dbReference>
<dbReference type="GeneID" id="84614613"/>
<name>A0A0U5KZS2_9GAMM</name>
<evidence type="ECO:0000313" key="3">
    <source>
        <dbReference type="Proteomes" id="UP000059419"/>
    </source>
</evidence>
<dbReference type="Pfam" id="PF09350">
    <property type="entry name" value="DJC28_CD"/>
    <property type="match status" value="1"/>
</dbReference>
<reference evidence="3" key="1">
    <citation type="submission" date="2015-11" db="EMBL/GenBank/DDBJ databases">
        <authorList>
            <person name="Blom J."/>
        </authorList>
    </citation>
    <scope>NUCLEOTIDE SEQUENCE [LARGE SCALE GENOMIC DNA]</scope>
</reference>
<evidence type="ECO:0000313" key="2">
    <source>
        <dbReference type="EMBL" id="CUU22632.1"/>
    </source>
</evidence>
<dbReference type="PANTHER" id="PTHR39158:SF1">
    <property type="entry name" value="DNAJ HOMOLOG SUBFAMILY C MEMBER 28"/>
    <property type="match status" value="1"/>
</dbReference>
<sequence>MWLIDQLAEEHIRKALAEGELDNLPGAGMPLQIEDDSHVPQELRASYRILKNAGFLPPELQLRREAMELNELLESCQLENPQYAHYLKRLQVVELTLRQAGMNTEFLYGDYAASLRNRMK</sequence>
<protein>
    <recommendedName>
        <fullName evidence="1">DnaJ homologue subfamily C member 28 conserved domain-containing protein</fullName>
    </recommendedName>
</protein>
<dbReference type="InterPro" id="IPR052573">
    <property type="entry name" value="DnaJ_C_subfamily_28"/>
</dbReference>
<evidence type="ECO:0000259" key="1">
    <source>
        <dbReference type="Pfam" id="PF09350"/>
    </source>
</evidence>
<dbReference type="OrthoDB" id="9798476at2"/>
<keyword evidence="3" id="KW-1185">Reference proteome</keyword>
<dbReference type="PATRIC" id="fig|1619313.3.peg.410"/>
<gene>
    <name evidence="2" type="ORF">EM595_0395</name>
</gene>
<dbReference type="AlphaFoldDB" id="A0A0U5KZS2"/>
<dbReference type="EMBL" id="LN907827">
    <property type="protein sequence ID" value="CUU22632.1"/>
    <property type="molecule type" value="Genomic_DNA"/>
</dbReference>
<dbReference type="Proteomes" id="UP000059419">
    <property type="component" value="Chromosome 1"/>
</dbReference>
<proteinExistence type="predicted"/>